<organism evidence="1">
    <name type="scientific">bioreactor metagenome</name>
    <dbReference type="NCBI Taxonomy" id="1076179"/>
    <lineage>
        <taxon>unclassified sequences</taxon>
        <taxon>metagenomes</taxon>
        <taxon>ecological metagenomes</taxon>
    </lineage>
</organism>
<name>A0A644Y4D4_9ZZZZ</name>
<comment type="caution">
    <text evidence="1">The sequence shown here is derived from an EMBL/GenBank/DDBJ whole genome shotgun (WGS) entry which is preliminary data.</text>
</comment>
<evidence type="ECO:0000313" key="1">
    <source>
        <dbReference type="EMBL" id="MPM23425.1"/>
    </source>
</evidence>
<proteinExistence type="predicted"/>
<accession>A0A644Y4D4</accession>
<reference evidence="1" key="1">
    <citation type="submission" date="2019-08" db="EMBL/GenBank/DDBJ databases">
        <authorList>
            <person name="Kucharzyk K."/>
            <person name="Murdoch R.W."/>
            <person name="Higgins S."/>
            <person name="Loffler F."/>
        </authorList>
    </citation>
    <scope>NUCLEOTIDE SEQUENCE</scope>
</reference>
<sequence>MKKLLVRGVVAFAGILILAAIIVLSATKTSNNIHSCVAYEDDAVYTTVEKIASVRPPLAAPDTRAFSTDETKLKVVCDLIPVG</sequence>
<dbReference type="EMBL" id="VSSQ01004028">
    <property type="protein sequence ID" value="MPM23425.1"/>
    <property type="molecule type" value="Genomic_DNA"/>
</dbReference>
<gene>
    <name evidence="1" type="ORF">SDC9_69898</name>
</gene>
<protein>
    <submittedName>
        <fullName evidence="1">Uncharacterized protein</fullName>
    </submittedName>
</protein>
<dbReference type="AlphaFoldDB" id="A0A644Y4D4"/>